<dbReference type="SUPFAM" id="SSF51445">
    <property type="entry name" value="(Trans)glycosidases"/>
    <property type="match status" value="1"/>
</dbReference>
<evidence type="ECO:0000259" key="7">
    <source>
        <dbReference type="PROSITE" id="PS51764"/>
    </source>
</evidence>
<reference evidence="8 9" key="1">
    <citation type="submission" date="2011-04" db="EMBL/GenBank/DDBJ databases">
        <title>The Genome Sequence of Dysgonomonas gadei ATCC BAA-286.</title>
        <authorList>
            <consortium name="The Broad Institute Genome Sequencing Platform"/>
            <person name="Earl A."/>
            <person name="Ward D."/>
            <person name="Feldgarden M."/>
            <person name="Gevers D."/>
            <person name="Pudlo N."/>
            <person name="Martens E."/>
            <person name="Allen-Vercoe E."/>
            <person name="Young S.K."/>
            <person name="Zeng Q."/>
            <person name="Gargeya S."/>
            <person name="Fitzgerald M."/>
            <person name="Haas B."/>
            <person name="Abouelleil A."/>
            <person name="Alvarado L."/>
            <person name="Arachchi H.M."/>
            <person name="Berlin A."/>
            <person name="Brown A."/>
            <person name="Chapman S.B."/>
            <person name="Chen Z."/>
            <person name="Dunbar C."/>
            <person name="Freedman E."/>
            <person name="Gearin G."/>
            <person name="Gellesch M."/>
            <person name="Goldberg J."/>
            <person name="Griggs A."/>
            <person name="Gujja S."/>
            <person name="Heiman D."/>
            <person name="Howarth C."/>
            <person name="Larson L."/>
            <person name="Lui A."/>
            <person name="MacDonald P.J.P."/>
            <person name="Mehta T."/>
            <person name="Montmayeur A."/>
            <person name="Murphy C."/>
            <person name="Neiman D."/>
            <person name="Pearson M."/>
            <person name="Priest M."/>
            <person name="Roberts A."/>
            <person name="Saif S."/>
            <person name="Shea T."/>
            <person name="Shenoy N."/>
            <person name="Sisk P."/>
            <person name="Stolte C."/>
            <person name="Sykes S."/>
            <person name="Yandava C."/>
            <person name="Wortman J."/>
            <person name="Nusbaum C."/>
            <person name="Birren B."/>
        </authorList>
    </citation>
    <scope>NUCLEOTIDE SEQUENCE [LARGE SCALE GENOMIC DNA]</scope>
    <source>
        <strain evidence="8 9">ATCC BAA-286</strain>
    </source>
</reference>
<feature type="signal peptide" evidence="5">
    <location>
        <begin position="1"/>
        <end position="19"/>
    </location>
</feature>
<dbReference type="InterPro" id="IPR022790">
    <property type="entry name" value="GH26_dom"/>
</dbReference>
<proteinExistence type="inferred from homology"/>
<evidence type="ECO:0000256" key="1">
    <source>
        <dbReference type="ARBA" id="ARBA00007754"/>
    </source>
</evidence>
<evidence type="ECO:0000256" key="3">
    <source>
        <dbReference type="ARBA" id="ARBA00023295"/>
    </source>
</evidence>
<evidence type="ECO:0000256" key="2">
    <source>
        <dbReference type="ARBA" id="ARBA00022801"/>
    </source>
</evidence>
<dbReference type="InterPro" id="IPR017853">
    <property type="entry name" value="GH"/>
</dbReference>
<dbReference type="InterPro" id="IPR008979">
    <property type="entry name" value="Galactose-bd-like_sf"/>
</dbReference>
<keyword evidence="5" id="KW-0732">Signal</keyword>
<keyword evidence="2 4" id="KW-0378">Hydrolase</keyword>
<dbReference type="OrthoDB" id="9803686at2"/>
<dbReference type="InterPro" id="IPR000805">
    <property type="entry name" value="Glyco_hydro_26"/>
</dbReference>
<sequence>MKKGIIICLLNLFCYSVFASCSGDTEKEGGEESGYPSPVVETIRYEAENAILVGDAVVEKNIPGFSGTGYVNQNGGDISFRINVPEKGKYKLDIRYSTNGQKKENLLFINNIQQSSLIFDPAQDWETLPVNGLILDKGENIVLIKKGWGWMFFDYIEVNKAQEDISFIVSPSLVTPGASAQAVKLYNFLKDNFGKKTISGAMANYSTGLEEANWMHEKTGKWPALACFDFIDYNRTWDFVNYKAIVNNSKMWWQNNGIVSIMWHWRDPLKLTDQFYTESTTFDISKINDTDSPEYKAMIADIDIIADYLKQLKESNIPVLWRPLHEAAGKWFWWGAKGSEPCKALWILMYDRLTNHHRLNNLIWVWTSDAAGEAGEWYPGDEYVDIVGMDIYPGERQHGSQYIAFDKVKELYGGRKIIALSECGSIPDIDKMFEYGDAWSWFMPWNGPMTRLDEHNGEEFIKKVFNNDKVITRDEMPSLK</sequence>
<accession>F5ITK1</accession>
<dbReference type="eggNOG" id="COG4124">
    <property type="taxonomic scope" value="Bacteria"/>
</dbReference>
<dbReference type="STRING" id="742766.HMPREF9455_00418"/>
<evidence type="ECO:0008006" key="10">
    <source>
        <dbReference type="Google" id="ProtNLM"/>
    </source>
</evidence>
<gene>
    <name evidence="8" type="ORF">HMPREF9455_00418</name>
</gene>
<feature type="chain" id="PRO_5003324016" description="GH26 domain-containing protein" evidence="5">
    <location>
        <begin position="20"/>
        <end position="480"/>
    </location>
</feature>
<dbReference type="PRINTS" id="PR00739">
    <property type="entry name" value="GLHYDRLASE26"/>
</dbReference>
<dbReference type="HOGENOM" id="CLU_016930_1_1_10"/>
<dbReference type="CDD" id="cd04086">
    <property type="entry name" value="CBM35_mannanase-like"/>
    <property type="match status" value="1"/>
</dbReference>
<evidence type="ECO:0000256" key="5">
    <source>
        <dbReference type="SAM" id="SignalP"/>
    </source>
</evidence>
<protein>
    <recommendedName>
        <fullName evidence="10">GH26 domain-containing protein</fullName>
    </recommendedName>
</protein>
<dbReference type="GO" id="GO:0006080">
    <property type="term" value="P:substituted mannan metabolic process"/>
    <property type="evidence" value="ECO:0007669"/>
    <property type="project" value="InterPro"/>
</dbReference>
<name>F5ITK1_9BACT</name>
<dbReference type="PROSITE" id="PS51764">
    <property type="entry name" value="GH26"/>
    <property type="match status" value="1"/>
</dbReference>
<dbReference type="RefSeq" id="WP_006797923.1">
    <property type="nucleotide sequence ID" value="NZ_GL891979.1"/>
</dbReference>
<dbReference type="Pfam" id="PF16990">
    <property type="entry name" value="CBM_35"/>
    <property type="match status" value="1"/>
</dbReference>
<dbReference type="Pfam" id="PF02156">
    <property type="entry name" value="Glyco_hydro_26"/>
    <property type="match status" value="1"/>
</dbReference>
<keyword evidence="3 4" id="KW-0326">Glycosidase</keyword>
<feature type="domain" description="GH26" evidence="7">
    <location>
        <begin position="180"/>
        <end position="474"/>
    </location>
</feature>
<dbReference type="PROSITE" id="PS51257">
    <property type="entry name" value="PROKAR_LIPOPROTEIN"/>
    <property type="match status" value="1"/>
</dbReference>
<evidence type="ECO:0000313" key="8">
    <source>
        <dbReference type="EMBL" id="EGJ99385.1"/>
    </source>
</evidence>
<dbReference type="GO" id="GO:0030246">
    <property type="term" value="F:carbohydrate binding"/>
    <property type="evidence" value="ECO:0007669"/>
    <property type="project" value="InterPro"/>
</dbReference>
<dbReference type="PROSITE" id="PS51175">
    <property type="entry name" value="CBM6"/>
    <property type="match status" value="1"/>
</dbReference>
<dbReference type="Gene3D" id="3.20.20.80">
    <property type="entry name" value="Glycosidases"/>
    <property type="match status" value="1"/>
</dbReference>
<feature type="domain" description="CBM6" evidence="6">
    <location>
        <begin position="43"/>
        <end position="159"/>
    </location>
</feature>
<dbReference type="SUPFAM" id="SSF49785">
    <property type="entry name" value="Galactose-binding domain-like"/>
    <property type="match status" value="1"/>
</dbReference>
<dbReference type="AlphaFoldDB" id="F5ITK1"/>
<dbReference type="EMBL" id="ADLV01000006">
    <property type="protein sequence ID" value="EGJ99385.1"/>
    <property type="molecule type" value="Genomic_DNA"/>
</dbReference>
<dbReference type="Proteomes" id="UP000004913">
    <property type="component" value="Unassembled WGS sequence"/>
</dbReference>
<dbReference type="Gene3D" id="2.60.120.260">
    <property type="entry name" value="Galactose-binding domain-like"/>
    <property type="match status" value="1"/>
</dbReference>
<comment type="similarity">
    <text evidence="1 4">Belongs to the glycosyl hydrolase 26 family.</text>
</comment>
<feature type="active site" description="Proton donor" evidence="4">
    <location>
        <position position="326"/>
    </location>
</feature>
<feature type="active site" description="Nucleophile" evidence="4">
    <location>
        <position position="422"/>
    </location>
</feature>
<evidence type="ECO:0000313" key="9">
    <source>
        <dbReference type="Proteomes" id="UP000004913"/>
    </source>
</evidence>
<evidence type="ECO:0000259" key="6">
    <source>
        <dbReference type="PROSITE" id="PS51175"/>
    </source>
</evidence>
<dbReference type="PANTHER" id="PTHR40079">
    <property type="entry name" value="MANNAN ENDO-1,4-BETA-MANNOSIDASE E-RELATED"/>
    <property type="match status" value="1"/>
</dbReference>
<dbReference type="InterPro" id="IPR005084">
    <property type="entry name" value="CBM6"/>
</dbReference>
<evidence type="ECO:0000256" key="4">
    <source>
        <dbReference type="PROSITE-ProRule" id="PRU01100"/>
    </source>
</evidence>
<dbReference type="GO" id="GO:0016985">
    <property type="term" value="F:mannan endo-1,4-beta-mannosidase activity"/>
    <property type="evidence" value="ECO:0007669"/>
    <property type="project" value="InterPro"/>
</dbReference>
<keyword evidence="9" id="KW-1185">Reference proteome</keyword>
<comment type="caution">
    <text evidence="8">The sequence shown here is derived from an EMBL/GenBank/DDBJ whole genome shotgun (WGS) entry which is preliminary data.</text>
</comment>
<organism evidence="8 9">
    <name type="scientific">Dysgonomonas gadei ATCC BAA-286</name>
    <dbReference type="NCBI Taxonomy" id="742766"/>
    <lineage>
        <taxon>Bacteria</taxon>
        <taxon>Pseudomonadati</taxon>
        <taxon>Bacteroidota</taxon>
        <taxon>Bacteroidia</taxon>
        <taxon>Bacteroidales</taxon>
        <taxon>Dysgonomonadaceae</taxon>
        <taxon>Dysgonomonas</taxon>
    </lineage>
</organism>
<dbReference type="PANTHER" id="PTHR40079:SF4">
    <property type="entry name" value="GH26 DOMAIN-CONTAINING PROTEIN-RELATED"/>
    <property type="match status" value="1"/>
</dbReference>